<evidence type="ECO:0000313" key="2">
    <source>
        <dbReference type="Proteomes" id="UP000708208"/>
    </source>
</evidence>
<reference evidence="1" key="1">
    <citation type="submission" date="2021-06" db="EMBL/GenBank/DDBJ databases">
        <authorList>
            <person name="Hodson N. C."/>
            <person name="Mongue J. A."/>
            <person name="Jaron S. K."/>
        </authorList>
    </citation>
    <scope>NUCLEOTIDE SEQUENCE</scope>
</reference>
<evidence type="ECO:0008006" key="3">
    <source>
        <dbReference type="Google" id="ProtNLM"/>
    </source>
</evidence>
<accession>A0A8J2NX59</accession>
<dbReference type="Proteomes" id="UP000708208">
    <property type="component" value="Unassembled WGS sequence"/>
</dbReference>
<organism evidence="1 2">
    <name type="scientific">Allacma fusca</name>
    <dbReference type="NCBI Taxonomy" id="39272"/>
    <lineage>
        <taxon>Eukaryota</taxon>
        <taxon>Metazoa</taxon>
        <taxon>Ecdysozoa</taxon>
        <taxon>Arthropoda</taxon>
        <taxon>Hexapoda</taxon>
        <taxon>Collembola</taxon>
        <taxon>Symphypleona</taxon>
        <taxon>Sminthuridae</taxon>
        <taxon>Allacma</taxon>
    </lineage>
</organism>
<dbReference type="AlphaFoldDB" id="A0A8J2NX59"/>
<protein>
    <recommendedName>
        <fullName evidence="3">Ricin B lectin domain-containing protein</fullName>
    </recommendedName>
</protein>
<comment type="caution">
    <text evidence="1">The sequence shown here is derived from an EMBL/GenBank/DDBJ whole genome shotgun (WGS) entry which is preliminary data.</text>
</comment>
<name>A0A8J2NX59_9HEXA</name>
<dbReference type="EMBL" id="CAJVCH010182607">
    <property type="protein sequence ID" value="CAG7729678.1"/>
    <property type="molecule type" value="Genomic_DNA"/>
</dbReference>
<proteinExistence type="predicted"/>
<keyword evidence="2" id="KW-1185">Reference proteome</keyword>
<sequence length="233" mass="27027">MPVFTEKKILDFFGDSRLLTKLALGDPLKYRLDFLRSLTTSFKRFKGYGLLLSILNKSGQNSPIFVNFVRDLHVYPELKPYQEKVPNVLNMIFTTSPQALKMRKFDEHLATYDGLQITLRTQRESSRLWTFYPVDNKSRFYIILNSQNNQGIGVVDWPVNVPSDLFKRINLKSLGNILKDGNYHWEIYPIAKDGNVTYVKFINKATGSALDANGYKVYPHSSNDGHYQHWELH</sequence>
<gene>
    <name evidence="1" type="ORF">AFUS01_LOCUS18376</name>
</gene>
<evidence type="ECO:0000313" key="1">
    <source>
        <dbReference type="EMBL" id="CAG7729678.1"/>
    </source>
</evidence>